<keyword evidence="5 6" id="KW-0482">Metalloprotease</keyword>
<feature type="transmembrane region" description="Helical" evidence="7">
    <location>
        <begin position="148"/>
        <end position="167"/>
    </location>
</feature>
<organism evidence="9 10">
    <name type="scientific">Nosema granulosis</name>
    <dbReference type="NCBI Taxonomy" id="83296"/>
    <lineage>
        <taxon>Eukaryota</taxon>
        <taxon>Fungi</taxon>
        <taxon>Fungi incertae sedis</taxon>
        <taxon>Microsporidia</taxon>
        <taxon>Nosematidae</taxon>
        <taxon>Nosema</taxon>
    </lineage>
</organism>
<comment type="similarity">
    <text evidence="6">Belongs to the peptidase M48 family.</text>
</comment>
<evidence type="ECO:0000256" key="5">
    <source>
        <dbReference type="ARBA" id="ARBA00023049"/>
    </source>
</evidence>
<reference evidence="9 10" key="1">
    <citation type="journal article" date="2020" name="Genome Biol. Evol.">
        <title>Comparative genomics of strictly vertically transmitted, feminizing microsporidia endosymbionts of amphipod crustaceans.</title>
        <authorList>
            <person name="Cormier A."/>
            <person name="Chebbi M.A."/>
            <person name="Giraud I."/>
            <person name="Wattier R."/>
            <person name="Teixeira M."/>
            <person name="Gilbert C."/>
            <person name="Rigaud T."/>
            <person name="Cordaux R."/>
        </authorList>
    </citation>
    <scope>NUCLEOTIDE SEQUENCE [LARGE SCALE GENOMIC DNA]</scope>
    <source>
        <strain evidence="9 10">Ou3-Ou53</strain>
    </source>
</reference>
<evidence type="ECO:0000259" key="8">
    <source>
        <dbReference type="Pfam" id="PF01435"/>
    </source>
</evidence>
<keyword evidence="4 6" id="KW-0862">Zinc</keyword>
<dbReference type="PANTHER" id="PTHR10120">
    <property type="entry name" value="CAAX PRENYL PROTEASE 1"/>
    <property type="match status" value="1"/>
</dbReference>
<evidence type="ECO:0000256" key="3">
    <source>
        <dbReference type="ARBA" id="ARBA00022801"/>
    </source>
</evidence>
<feature type="domain" description="Peptidase M48" evidence="8">
    <location>
        <begin position="202"/>
        <end position="380"/>
    </location>
</feature>
<feature type="transmembrane region" description="Helical" evidence="7">
    <location>
        <begin position="59"/>
        <end position="81"/>
    </location>
</feature>
<keyword evidence="3 6" id="KW-0378">Hydrolase</keyword>
<evidence type="ECO:0000256" key="7">
    <source>
        <dbReference type="SAM" id="Phobius"/>
    </source>
</evidence>
<comment type="cofactor">
    <cofactor evidence="6">
        <name>Zn(2+)</name>
        <dbReference type="ChEBI" id="CHEBI:29105"/>
    </cofactor>
    <text evidence="6">Binds 1 zinc ion per subunit.</text>
</comment>
<evidence type="ECO:0000313" key="9">
    <source>
        <dbReference type="EMBL" id="KAF9758218.1"/>
    </source>
</evidence>
<keyword evidence="7" id="KW-1133">Transmembrane helix</keyword>
<keyword evidence="7" id="KW-0812">Transmembrane</keyword>
<proteinExistence type="inferred from homology"/>
<dbReference type="Proteomes" id="UP000740883">
    <property type="component" value="Unassembled WGS sequence"/>
</dbReference>
<sequence length="383" mass="44946">MNKFFYSFCLVYLSAILIVIVIEMGAINHFLSTKKTENQFLEKQIVGKKFPPLSTSAKFSLNVCHEFILHTLACFILLILFKNVTFYEEVISESKQTDQEEMRRRPKSFFESKNTMLFLFSFIYLWLNYDDIVIALVFFYFYLKLAVWLFEIFGVYLVIIPIFIGFLKDNKVKKFAFFGLDKLNNRESIIESEIFSHLKELKVEYEIYKVESDVEENVCVNYISNKASIIIIGNIEKLFTKKELTAVLYHEIGHIVQNTTINRLVFTTINSYIAFCLNLLFVNQSKRISNTKFTRAELFFICNAMFDTISRRCLVVINHIYGQYDESQADDYSKSKCNPFYLATALIKIHLNHVSLFIFTKGYGYLLDNHPNLLDRLENLGFK</sequence>
<keyword evidence="7" id="KW-0472">Membrane</keyword>
<name>A0A9P6GVN4_9MICR</name>
<dbReference type="GO" id="GO:0004222">
    <property type="term" value="F:metalloendopeptidase activity"/>
    <property type="evidence" value="ECO:0007669"/>
    <property type="project" value="InterPro"/>
</dbReference>
<keyword evidence="1 6" id="KW-0645">Protease</keyword>
<feature type="transmembrane region" description="Helical" evidence="7">
    <location>
        <begin position="7"/>
        <end position="31"/>
    </location>
</feature>
<evidence type="ECO:0000256" key="1">
    <source>
        <dbReference type="ARBA" id="ARBA00022670"/>
    </source>
</evidence>
<dbReference type="OrthoDB" id="272500at2759"/>
<comment type="caution">
    <text evidence="9">The sequence shown here is derived from an EMBL/GenBank/DDBJ whole genome shotgun (WGS) entry which is preliminary data.</text>
</comment>
<keyword evidence="2" id="KW-0479">Metal-binding</keyword>
<feature type="transmembrane region" description="Helical" evidence="7">
    <location>
        <begin position="117"/>
        <end position="142"/>
    </location>
</feature>
<dbReference type="Pfam" id="PF01435">
    <property type="entry name" value="Peptidase_M48"/>
    <property type="match status" value="1"/>
</dbReference>
<dbReference type="EMBL" id="SBJO01000693">
    <property type="protein sequence ID" value="KAF9758218.1"/>
    <property type="molecule type" value="Genomic_DNA"/>
</dbReference>
<evidence type="ECO:0000256" key="6">
    <source>
        <dbReference type="RuleBase" id="RU003983"/>
    </source>
</evidence>
<evidence type="ECO:0000256" key="4">
    <source>
        <dbReference type="ARBA" id="ARBA00022833"/>
    </source>
</evidence>
<dbReference type="InterPro" id="IPR001915">
    <property type="entry name" value="Peptidase_M48"/>
</dbReference>
<dbReference type="GO" id="GO:0006508">
    <property type="term" value="P:proteolysis"/>
    <property type="evidence" value="ECO:0007669"/>
    <property type="project" value="UniProtKB-KW"/>
</dbReference>
<dbReference type="GO" id="GO:0046872">
    <property type="term" value="F:metal ion binding"/>
    <property type="evidence" value="ECO:0007669"/>
    <property type="project" value="UniProtKB-KW"/>
</dbReference>
<evidence type="ECO:0000313" key="10">
    <source>
        <dbReference type="Proteomes" id="UP000740883"/>
    </source>
</evidence>
<accession>A0A9P6GVN4</accession>
<dbReference type="Gene3D" id="3.30.2010.10">
    <property type="entry name" value="Metalloproteases ('zincins'), catalytic domain"/>
    <property type="match status" value="1"/>
</dbReference>
<protein>
    <submittedName>
        <fullName evidence="9">CAAX prenyl protease 1 like protein</fullName>
    </submittedName>
</protein>
<keyword evidence="10" id="KW-1185">Reference proteome</keyword>
<evidence type="ECO:0000256" key="2">
    <source>
        <dbReference type="ARBA" id="ARBA00022723"/>
    </source>
</evidence>
<dbReference type="AlphaFoldDB" id="A0A9P6GVN4"/>
<gene>
    <name evidence="9" type="primary">ZMPSTE24</name>
    <name evidence="9" type="ORF">NGRA_3231</name>
</gene>